<evidence type="ECO:0000256" key="2">
    <source>
        <dbReference type="PIRSR" id="PIRSR005962-1"/>
    </source>
</evidence>
<keyword evidence="2" id="KW-0464">Manganese</keyword>
<evidence type="ECO:0000313" key="4">
    <source>
        <dbReference type="EMBL" id="MBC8337029.1"/>
    </source>
</evidence>
<dbReference type="InterPro" id="IPR011650">
    <property type="entry name" value="Peptidase_M20_dimer"/>
</dbReference>
<dbReference type="InterPro" id="IPR017439">
    <property type="entry name" value="Amidohydrolase"/>
</dbReference>
<dbReference type="SUPFAM" id="SSF53187">
    <property type="entry name" value="Zn-dependent exopeptidases"/>
    <property type="match status" value="1"/>
</dbReference>
<dbReference type="Pfam" id="PF01546">
    <property type="entry name" value="Peptidase_M20"/>
    <property type="match status" value="1"/>
</dbReference>
<comment type="caution">
    <text evidence="4">The sequence shown here is derived from an EMBL/GenBank/DDBJ whole genome shotgun (WGS) entry which is preliminary data.</text>
</comment>
<feature type="domain" description="Peptidase M20 dimerisation" evidence="3">
    <location>
        <begin position="190"/>
        <end position="288"/>
    </location>
</feature>
<dbReference type="EMBL" id="JACNJN010000222">
    <property type="protein sequence ID" value="MBC8337029.1"/>
    <property type="molecule type" value="Genomic_DNA"/>
</dbReference>
<keyword evidence="2" id="KW-0479">Metal-binding</keyword>
<dbReference type="Proteomes" id="UP000614469">
    <property type="component" value="Unassembled WGS sequence"/>
</dbReference>
<dbReference type="Gene3D" id="3.40.630.10">
    <property type="entry name" value="Zn peptidases"/>
    <property type="match status" value="1"/>
</dbReference>
<feature type="binding site" evidence="2">
    <location>
        <position position="104"/>
    </location>
    <ligand>
        <name>Mn(2+)</name>
        <dbReference type="ChEBI" id="CHEBI:29035"/>
        <label>2</label>
    </ligand>
</feature>
<accession>A0A8J6NTJ6</accession>
<feature type="binding site" evidence="2">
    <location>
        <position position="370"/>
    </location>
    <ligand>
        <name>Mn(2+)</name>
        <dbReference type="ChEBI" id="CHEBI:29035"/>
        <label>2</label>
    </ligand>
</feature>
<dbReference type="InterPro" id="IPR002933">
    <property type="entry name" value="Peptidase_M20"/>
</dbReference>
<dbReference type="GO" id="GO:0019877">
    <property type="term" value="P:diaminopimelate biosynthetic process"/>
    <property type="evidence" value="ECO:0007669"/>
    <property type="project" value="UniProtKB-ARBA"/>
</dbReference>
<feature type="binding site" evidence="2">
    <location>
        <position position="138"/>
    </location>
    <ligand>
        <name>Mn(2+)</name>
        <dbReference type="ChEBI" id="CHEBI:29035"/>
        <label>2</label>
    </ligand>
</feature>
<dbReference type="PIRSF" id="PIRSF005962">
    <property type="entry name" value="Pept_M20D_amidohydro"/>
    <property type="match status" value="1"/>
</dbReference>
<name>A0A8J6NTJ6_9CHLR</name>
<sequence length="397" mass="42803">MSDFQNKAQDLFVYTQTMRRDFHKHPELGFQEVRTAGIVANEMRELGLETTTGIAGTGVVSLLEGGKPGPVLLLRFDMDALPIDEETGAEYASTTPNTMHACGHDGHVAIGLTVAKMLNEVRDDLAGTVKFVFQPAEEGVIGQKGMGGAEQMMDEGVLSNPKVDYALSLHLWNSKPLGWLGIGTGPQMAGAEYFKITVYGKGAHAAMPQASVDPILAASQIVNALQGVVARNVDPLKPAVITVASIQGGEAFNIIPQKVEMTGTIRTFDPDVRETVVQRFEEIVKNTASAMGSTVDLELKRISPAVINEKNITESVQATARMLYPETEIDSGNYLTMGAEDMAFMMEKVPGCYFFLGSANPDKGLDYDHHHPKFDFDEAVLPRAAALMAAAAADILK</sequence>
<dbReference type="Gene3D" id="3.30.70.360">
    <property type="match status" value="1"/>
</dbReference>
<comment type="cofactor">
    <cofactor evidence="2">
        <name>Mn(2+)</name>
        <dbReference type="ChEBI" id="CHEBI:29035"/>
    </cofactor>
    <text evidence="2">The Mn(2+) ion enhances activity.</text>
</comment>
<dbReference type="InterPro" id="IPR036264">
    <property type="entry name" value="Bact_exopeptidase_dim_dom"/>
</dbReference>
<evidence type="ECO:0000313" key="5">
    <source>
        <dbReference type="Proteomes" id="UP000614469"/>
    </source>
</evidence>
<proteinExistence type="predicted"/>
<protein>
    <submittedName>
        <fullName evidence="4">Amidohydrolase</fullName>
    </submittedName>
</protein>
<evidence type="ECO:0000256" key="1">
    <source>
        <dbReference type="ARBA" id="ARBA00022801"/>
    </source>
</evidence>
<dbReference type="Pfam" id="PF07687">
    <property type="entry name" value="M20_dimer"/>
    <property type="match status" value="1"/>
</dbReference>
<keyword evidence="1" id="KW-0378">Hydrolase</keyword>
<dbReference type="GO" id="GO:0050118">
    <property type="term" value="F:N-acetyldiaminopimelate deacetylase activity"/>
    <property type="evidence" value="ECO:0007669"/>
    <property type="project" value="UniProtKB-ARBA"/>
</dbReference>
<dbReference type="GO" id="GO:0046872">
    <property type="term" value="F:metal ion binding"/>
    <property type="evidence" value="ECO:0007669"/>
    <property type="project" value="UniProtKB-KW"/>
</dbReference>
<gene>
    <name evidence="4" type="ORF">H8E29_17370</name>
</gene>
<evidence type="ECO:0000259" key="3">
    <source>
        <dbReference type="Pfam" id="PF07687"/>
    </source>
</evidence>
<organism evidence="4 5">
    <name type="scientific">Candidatus Desulfolinea nitratireducens</name>
    <dbReference type="NCBI Taxonomy" id="2841698"/>
    <lineage>
        <taxon>Bacteria</taxon>
        <taxon>Bacillati</taxon>
        <taxon>Chloroflexota</taxon>
        <taxon>Anaerolineae</taxon>
        <taxon>Anaerolineales</taxon>
        <taxon>Anaerolineales incertae sedis</taxon>
        <taxon>Candidatus Desulfolinea</taxon>
    </lineage>
</organism>
<dbReference type="PANTHER" id="PTHR11014">
    <property type="entry name" value="PEPTIDASE M20 FAMILY MEMBER"/>
    <property type="match status" value="1"/>
</dbReference>
<dbReference type="SUPFAM" id="SSF55031">
    <property type="entry name" value="Bacterial exopeptidase dimerisation domain"/>
    <property type="match status" value="1"/>
</dbReference>
<dbReference type="FunFam" id="3.30.70.360:FF:000001">
    <property type="entry name" value="N-acetyldiaminopimelate deacetylase"/>
    <property type="match status" value="1"/>
</dbReference>
<feature type="binding site" evidence="2">
    <location>
        <position position="102"/>
    </location>
    <ligand>
        <name>Mn(2+)</name>
        <dbReference type="ChEBI" id="CHEBI:29035"/>
        <label>2</label>
    </ligand>
</feature>
<dbReference type="NCBIfam" id="TIGR01891">
    <property type="entry name" value="amidohydrolases"/>
    <property type="match status" value="1"/>
</dbReference>
<dbReference type="AlphaFoldDB" id="A0A8J6NTJ6"/>
<feature type="binding site" evidence="2">
    <location>
        <position position="170"/>
    </location>
    <ligand>
        <name>Mn(2+)</name>
        <dbReference type="ChEBI" id="CHEBI:29035"/>
        <label>2</label>
    </ligand>
</feature>
<reference evidence="4 5" key="1">
    <citation type="submission" date="2020-08" db="EMBL/GenBank/DDBJ databases">
        <title>Bridging the membrane lipid divide: bacteria of the FCB group superphylum have the potential to synthesize archaeal ether lipids.</title>
        <authorList>
            <person name="Villanueva L."/>
            <person name="Von Meijenfeldt F.A.B."/>
            <person name="Westbye A.B."/>
            <person name="Yadav S."/>
            <person name="Hopmans E.C."/>
            <person name="Dutilh B.E."/>
            <person name="Sinninghe Damste J.S."/>
        </authorList>
    </citation>
    <scope>NUCLEOTIDE SEQUENCE [LARGE SCALE GENOMIC DNA]</scope>
    <source>
        <strain evidence="4">NIOZ-UU36</strain>
    </source>
</reference>
<dbReference type="PANTHER" id="PTHR11014:SF63">
    <property type="entry name" value="METALLOPEPTIDASE, PUTATIVE (AFU_ORTHOLOGUE AFUA_6G09600)-RELATED"/>
    <property type="match status" value="1"/>
</dbReference>